<evidence type="ECO:0000313" key="4">
    <source>
        <dbReference type="EMBL" id="CCA80962.1"/>
    </source>
</evidence>
<protein>
    <submittedName>
        <fullName evidence="4">Putative 4'-phosphopantetheinyl transferase</fullName>
        <ecNumber evidence="4">2.7.8.-</ecNumber>
    </submittedName>
</protein>
<organism evidence="4">
    <name type="scientific">blood disease bacterium R229</name>
    <dbReference type="NCBI Taxonomy" id="741978"/>
    <lineage>
        <taxon>Bacteria</taxon>
        <taxon>Pseudomonadati</taxon>
        <taxon>Pseudomonadota</taxon>
        <taxon>Betaproteobacteria</taxon>
        <taxon>Burkholderiales</taxon>
        <taxon>Burkholderiaceae</taxon>
        <taxon>Ralstonia</taxon>
        <taxon>Ralstonia solanacearum species complex</taxon>
    </lineage>
</organism>
<dbReference type="GO" id="GO:0005829">
    <property type="term" value="C:cytosol"/>
    <property type="evidence" value="ECO:0007669"/>
    <property type="project" value="TreeGrafter"/>
</dbReference>
<dbReference type="EC" id="2.7.8.-" evidence="4"/>
<reference evidence="4" key="2">
    <citation type="submission" date="2011-04" db="EMBL/GenBank/DDBJ databases">
        <authorList>
            <person name="Genoscope - CEA"/>
        </authorList>
    </citation>
    <scope>NUCLEOTIDE SEQUENCE</scope>
    <source>
        <strain evidence="4">R229</strain>
    </source>
</reference>
<comment type="similarity">
    <text evidence="1">Belongs to the P-Pant transferase superfamily. Gsp/Sfp/HetI/AcpT family.</text>
</comment>
<dbReference type="Gene3D" id="3.90.470.20">
    <property type="entry name" value="4'-phosphopantetheinyl transferase domain"/>
    <property type="match status" value="1"/>
</dbReference>
<dbReference type="Pfam" id="PF01648">
    <property type="entry name" value="ACPS"/>
    <property type="match status" value="1"/>
</dbReference>
<dbReference type="SUPFAM" id="SSF56214">
    <property type="entry name" value="4'-phosphopantetheinyl transferase"/>
    <property type="match status" value="2"/>
</dbReference>
<keyword evidence="2 4" id="KW-0808">Transferase</keyword>
<sequence length="278" mass="30100">MRGAVHRGAGSFTLPDHAGEAHRGAIEERNMLCVWTVRSHEYADEVPRFLGQLPASERQRAEAFHFERDRVSYAVSHYALRQVLAGHLGLDGFGHAFEIGPRGKPSLPRAFADSGLEFSLSHTHGLALIAVSRLGVVGVDVERVVDTVDVHGLAASVFAESESRHLAGLDAAAARHGFFRLWVRKEAYVKARGIGLADGLREPVLDPAALDAAGGAQVRHAGGSTWAEWPIAVPDGYCAALYQCLDNAASAVRVVPEIRAWRPADRQDEAVRQQRAVP</sequence>
<dbReference type="GO" id="GO:0008897">
    <property type="term" value="F:holo-[acyl-carrier-protein] synthase activity"/>
    <property type="evidence" value="ECO:0007669"/>
    <property type="project" value="InterPro"/>
</dbReference>
<dbReference type="InterPro" id="IPR037143">
    <property type="entry name" value="4-PPantetheinyl_Trfase_dom_sf"/>
</dbReference>
<dbReference type="EMBL" id="FR854068">
    <property type="protein sequence ID" value="CCA80962.1"/>
    <property type="molecule type" value="Genomic_DNA"/>
</dbReference>
<gene>
    <name evidence="4" type="ORF">BDB_120008</name>
</gene>
<dbReference type="PANTHER" id="PTHR12215:SF10">
    <property type="entry name" value="L-AMINOADIPATE-SEMIALDEHYDE DEHYDROGENASE-PHOSPHOPANTETHEINYL TRANSFERASE"/>
    <property type="match status" value="1"/>
</dbReference>
<reference evidence="4" key="1">
    <citation type="journal article" date="2011" name="PLoS ONE">
        <title>Ralstonia syzygii, the Blood Disease Bacterium and some Asian R. solanacearum strains form a single genomic species despite divergent lifestyles.</title>
        <authorList>
            <person name="Remenant B."/>
            <person name="de Cambiaire J.C."/>
            <person name="Cellier G."/>
            <person name="Jacobs J.M."/>
            <person name="Mangenot S."/>
            <person name="Barbe V."/>
            <person name="Lajus A."/>
            <person name="Vallenet D."/>
            <person name="Medigue C."/>
            <person name="Fegan M."/>
            <person name="Allen C."/>
            <person name="Prior P."/>
        </authorList>
    </citation>
    <scope>NUCLEOTIDE SEQUENCE</scope>
    <source>
        <strain evidence="4">R229</strain>
    </source>
</reference>
<dbReference type="GO" id="GO:0000287">
    <property type="term" value="F:magnesium ion binding"/>
    <property type="evidence" value="ECO:0007669"/>
    <property type="project" value="InterPro"/>
</dbReference>
<dbReference type="InterPro" id="IPR050559">
    <property type="entry name" value="P-Pant_transferase_sf"/>
</dbReference>
<accession>G2ZPJ9</accession>
<dbReference type="InterPro" id="IPR008278">
    <property type="entry name" value="4-PPantetheinyl_Trfase_dom"/>
</dbReference>
<name>G2ZPJ9_9RALS</name>
<dbReference type="GO" id="GO:0019878">
    <property type="term" value="P:lysine biosynthetic process via aminoadipic acid"/>
    <property type="evidence" value="ECO:0007669"/>
    <property type="project" value="TreeGrafter"/>
</dbReference>
<evidence type="ECO:0000259" key="3">
    <source>
        <dbReference type="Pfam" id="PF01648"/>
    </source>
</evidence>
<dbReference type="AlphaFoldDB" id="G2ZPJ9"/>
<evidence type="ECO:0000256" key="1">
    <source>
        <dbReference type="ARBA" id="ARBA00010990"/>
    </source>
</evidence>
<feature type="domain" description="4'-phosphopantetheinyl transferase" evidence="3">
    <location>
        <begin position="137"/>
        <end position="227"/>
    </location>
</feature>
<dbReference type="PANTHER" id="PTHR12215">
    <property type="entry name" value="PHOSPHOPANTETHEINE TRANSFERASE"/>
    <property type="match status" value="1"/>
</dbReference>
<proteinExistence type="inferred from homology"/>
<evidence type="ECO:0000256" key="2">
    <source>
        <dbReference type="ARBA" id="ARBA00022679"/>
    </source>
</evidence>